<evidence type="ECO:0000313" key="1">
    <source>
        <dbReference type="EMBL" id="SJK99039.1"/>
    </source>
</evidence>
<gene>
    <name evidence="1" type="ORF">ARMOST_02323</name>
</gene>
<name>A0A284QRC8_ARMOS</name>
<organism evidence="1 2">
    <name type="scientific">Armillaria ostoyae</name>
    <name type="common">Armillaria root rot fungus</name>
    <dbReference type="NCBI Taxonomy" id="47428"/>
    <lineage>
        <taxon>Eukaryota</taxon>
        <taxon>Fungi</taxon>
        <taxon>Dikarya</taxon>
        <taxon>Basidiomycota</taxon>
        <taxon>Agaricomycotina</taxon>
        <taxon>Agaricomycetes</taxon>
        <taxon>Agaricomycetidae</taxon>
        <taxon>Agaricales</taxon>
        <taxon>Marasmiineae</taxon>
        <taxon>Physalacriaceae</taxon>
        <taxon>Armillaria</taxon>
    </lineage>
</organism>
<evidence type="ECO:0000313" key="2">
    <source>
        <dbReference type="Proteomes" id="UP000219338"/>
    </source>
</evidence>
<reference evidence="2" key="1">
    <citation type="journal article" date="2017" name="Nat. Ecol. Evol.">
        <title>Genome expansion and lineage-specific genetic innovations in the forest pathogenic fungi Armillaria.</title>
        <authorList>
            <person name="Sipos G."/>
            <person name="Prasanna A.N."/>
            <person name="Walter M.C."/>
            <person name="O'Connor E."/>
            <person name="Balint B."/>
            <person name="Krizsan K."/>
            <person name="Kiss B."/>
            <person name="Hess J."/>
            <person name="Varga T."/>
            <person name="Slot J."/>
            <person name="Riley R."/>
            <person name="Boka B."/>
            <person name="Rigling D."/>
            <person name="Barry K."/>
            <person name="Lee J."/>
            <person name="Mihaltcheva S."/>
            <person name="LaButti K."/>
            <person name="Lipzen A."/>
            <person name="Waldron R."/>
            <person name="Moloney N.M."/>
            <person name="Sperisen C."/>
            <person name="Kredics L."/>
            <person name="Vagvoelgyi C."/>
            <person name="Patrignani A."/>
            <person name="Fitzpatrick D."/>
            <person name="Nagy I."/>
            <person name="Doyle S."/>
            <person name="Anderson J.B."/>
            <person name="Grigoriev I.V."/>
            <person name="Gueldener U."/>
            <person name="Muensterkoetter M."/>
            <person name="Nagy L.G."/>
        </authorList>
    </citation>
    <scope>NUCLEOTIDE SEQUENCE [LARGE SCALE GENOMIC DNA]</scope>
    <source>
        <strain evidence="2">C18/9</strain>
    </source>
</reference>
<sequence length="287" mass="32724">MPVHPFLLYAFETLLMLRKKENHSSEIGPRSKWSIGASGKSTLRERWTLEDTGDLLGAVPLAFPLGSCARSCKGVAADYTPRCKDSPVAYPLTTTPLTLQLQLLDTDMRLKLTIHYTVQTFNCPISRSSFTPNQSQFLCEECSGHRVRIKAWRCHDAQFAVSVVVHTDDAKDDCPLDRMNDRMYTPDVFETRISFTPCCAQRKRWTAYTSIRFQREWPKKVSELDNVCCSIMIILLRAGHLVLSLGKEREVLDSALLDSLTKEHIAKMTRTNRPHMYRARVGIEPRS</sequence>
<dbReference type="Proteomes" id="UP000219338">
    <property type="component" value="Unassembled WGS sequence"/>
</dbReference>
<keyword evidence="2" id="KW-1185">Reference proteome</keyword>
<dbReference type="EMBL" id="FUEG01000001">
    <property type="protein sequence ID" value="SJK99039.1"/>
    <property type="molecule type" value="Genomic_DNA"/>
</dbReference>
<proteinExistence type="predicted"/>
<dbReference type="AlphaFoldDB" id="A0A284QRC8"/>
<accession>A0A284QRC8</accession>
<protein>
    <submittedName>
        <fullName evidence="1">Uncharacterized protein</fullName>
    </submittedName>
</protein>